<evidence type="ECO:0000256" key="4">
    <source>
        <dbReference type="ARBA" id="ARBA00022989"/>
    </source>
</evidence>
<sequence>MAPLLGKKCSACLMILGVWGVIMLVLMGVFTRVNAVAFVDDIPIDMKEWESTKFAPSYIDEKFAMVSTNCFIAAGLYLLVLVFASLNESLFYFISCIITSFLLCPPIFCWTVLLAVSHKHLLTFVIPLIHALWIYQFPSSVKRPKFLFTYLKRGEIVHRCQ</sequence>
<keyword evidence="3 6" id="KW-0812">Transmembrane</keyword>
<dbReference type="GO" id="GO:0004521">
    <property type="term" value="F:RNA endonuclease activity"/>
    <property type="evidence" value="ECO:0007669"/>
    <property type="project" value="InterPro"/>
</dbReference>
<evidence type="ECO:0000313" key="7">
    <source>
        <dbReference type="EMBL" id="CDS23199.1"/>
    </source>
</evidence>
<feature type="transmembrane region" description="Helical" evidence="6">
    <location>
        <begin position="121"/>
        <end position="138"/>
    </location>
</feature>
<dbReference type="OrthoDB" id="67317at2759"/>
<keyword evidence="4 6" id="KW-1133">Transmembrane helix</keyword>
<proteinExistence type="inferred from homology"/>
<evidence type="ECO:0000256" key="5">
    <source>
        <dbReference type="ARBA" id="ARBA00023136"/>
    </source>
</evidence>
<evidence type="ECO:0000256" key="2">
    <source>
        <dbReference type="ARBA" id="ARBA00008458"/>
    </source>
</evidence>
<reference evidence="7" key="2">
    <citation type="submission" date="2014-06" db="EMBL/GenBank/DDBJ databases">
        <authorList>
            <person name="Aslett M."/>
        </authorList>
    </citation>
    <scope>NUCLEOTIDE SEQUENCE</scope>
</reference>
<comment type="subcellular location">
    <subcellularLocation>
        <location evidence="1">Membrane</location>
        <topology evidence="1">Multi-pass membrane protein</topology>
    </subcellularLocation>
</comment>
<dbReference type="Proteomes" id="UP000492820">
    <property type="component" value="Unassembled WGS sequence"/>
</dbReference>
<reference evidence="7 8" key="1">
    <citation type="journal article" date="2013" name="Nature">
        <title>The genomes of four tapeworm species reveal adaptations to parasitism.</title>
        <authorList>
            <person name="Tsai I.J."/>
            <person name="Zarowiecki M."/>
            <person name="Holroyd N."/>
            <person name="Garciarrubio A."/>
            <person name="Sanchez-Flores A."/>
            <person name="Brooks K.L."/>
            <person name="Tracey A."/>
            <person name="Bobes R.J."/>
            <person name="Fragoso G."/>
            <person name="Sciutto E."/>
            <person name="Aslett M."/>
            <person name="Beasley H."/>
            <person name="Bennett H.M."/>
            <person name="Cai J."/>
            <person name="Camicia F."/>
            <person name="Clark R."/>
            <person name="Cucher M."/>
            <person name="De Silva N."/>
            <person name="Day T.A."/>
            <person name="Deplazes P."/>
            <person name="Estrada K."/>
            <person name="Fernandez C."/>
            <person name="Holland P.W."/>
            <person name="Hou J."/>
            <person name="Hu S."/>
            <person name="Huckvale T."/>
            <person name="Hung S.S."/>
            <person name="Kamenetzky L."/>
            <person name="Keane J.A."/>
            <person name="Kiss F."/>
            <person name="Koziol U."/>
            <person name="Lambert O."/>
            <person name="Liu K."/>
            <person name="Luo X."/>
            <person name="Luo Y."/>
            <person name="Macchiaroli N."/>
            <person name="Nichol S."/>
            <person name="Paps J."/>
            <person name="Parkinson J."/>
            <person name="Pouchkina-Stantcheva N."/>
            <person name="Riddiford N."/>
            <person name="Rosenzvit M."/>
            <person name="Salinas G."/>
            <person name="Wasmuth J.D."/>
            <person name="Zamanian M."/>
            <person name="Zheng Y."/>
            <person name="Cai X."/>
            <person name="Soberon X."/>
            <person name="Olson P.D."/>
            <person name="Laclette J.P."/>
            <person name="Brehm K."/>
            <person name="Berriman M."/>
            <person name="Garciarrubio A."/>
            <person name="Bobes R.J."/>
            <person name="Fragoso G."/>
            <person name="Sanchez-Flores A."/>
            <person name="Estrada K."/>
            <person name="Cevallos M.A."/>
            <person name="Morett E."/>
            <person name="Gonzalez V."/>
            <person name="Portillo T."/>
            <person name="Ochoa-Leyva A."/>
            <person name="Jose M.V."/>
            <person name="Sciutto E."/>
            <person name="Landa A."/>
            <person name="Jimenez L."/>
            <person name="Valdes V."/>
            <person name="Carrero J.C."/>
            <person name="Larralde C."/>
            <person name="Morales-Montor J."/>
            <person name="Limon-Lason J."/>
            <person name="Soberon X."/>
            <person name="Laclette J.P."/>
        </authorList>
    </citation>
    <scope>NUCLEOTIDE SEQUENCE [LARGE SCALE GENOMIC DNA]</scope>
</reference>
<dbReference type="EMBL" id="LK028589">
    <property type="protein sequence ID" value="CDS23199.1"/>
    <property type="molecule type" value="Genomic_DNA"/>
</dbReference>
<organism evidence="7">
    <name type="scientific">Echinococcus granulosus</name>
    <name type="common">Hydatid tapeworm</name>
    <dbReference type="NCBI Taxonomy" id="6210"/>
    <lineage>
        <taxon>Eukaryota</taxon>
        <taxon>Metazoa</taxon>
        <taxon>Spiralia</taxon>
        <taxon>Lophotrochozoa</taxon>
        <taxon>Platyhelminthes</taxon>
        <taxon>Cestoda</taxon>
        <taxon>Eucestoda</taxon>
        <taxon>Cyclophyllidea</taxon>
        <taxon>Taeniidae</taxon>
        <taxon>Echinococcus</taxon>
        <taxon>Echinococcus granulosus group</taxon>
    </lineage>
</organism>
<keyword evidence="5 6" id="KW-0472">Membrane</keyword>
<feature type="transmembrane region" description="Helical" evidence="6">
    <location>
        <begin position="90"/>
        <end position="115"/>
    </location>
</feature>
<accession>A0A068WTR2</accession>
<comment type="similarity">
    <text evidence="2">Belongs to the RNase K family.</text>
</comment>
<name>A0A068WTR2_ECHGR</name>
<evidence type="ECO:0000313" key="8">
    <source>
        <dbReference type="Proteomes" id="UP000492820"/>
    </source>
</evidence>
<dbReference type="GO" id="GO:0016020">
    <property type="term" value="C:membrane"/>
    <property type="evidence" value="ECO:0007669"/>
    <property type="project" value="UniProtKB-SubCell"/>
</dbReference>
<dbReference type="AlphaFoldDB" id="A0A068WTR2"/>
<protein>
    <submittedName>
        <fullName evidence="7 9">Ribonuclease kappa</fullName>
    </submittedName>
</protein>
<dbReference type="InterPro" id="IPR026770">
    <property type="entry name" value="RNase_K"/>
</dbReference>
<evidence type="ECO:0000313" key="9">
    <source>
        <dbReference type="WBParaSite" id="EgrG_001096200"/>
    </source>
</evidence>
<evidence type="ECO:0000256" key="3">
    <source>
        <dbReference type="ARBA" id="ARBA00022692"/>
    </source>
</evidence>
<gene>
    <name evidence="7" type="ORF">EgrG_001096200</name>
</gene>
<dbReference type="WBParaSite" id="EgrG_001096200">
    <property type="protein sequence ID" value="EgrG_001096200"/>
    <property type="gene ID" value="EgrG_001096200"/>
</dbReference>
<feature type="transmembrane region" description="Helical" evidence="6">
    <location>
        <begin position="12"/>
        <end position="30"/>
    </location>
</feature>
<evidence type="ECO:0000256" key="6">
    <source>
        <dbReference type="SAM" id="Phobius"/>
    </source>
</evidence>
<feature type="transmembrane region" description="Helical" evidence="6">
    <location>
        <begin position="63"/>
        <end position="83"/>
    </location>
</feature>
<evidence type="ECO:0000256" key="1">
    <source>
        <dbReference type="ARBA" id="ARBA00004141"/>
    </source>
</evidence>
<reference evidence="9" key="3">
    <citation type="submission" date="2020-10" db="UniProtKB">
        <authorList>
            <consortium name="WormBaseParasite"/>
        </authorList>
    </citation>
    <scope>IDENTIFICATION</scope>
</reference>
<dbReference type="PANTHER" id="PTHR31733">
    <property type="entry name" value="RIBONUCLEASE KAPPA"/>
    <property type="match status" value="1"/>
</dbReference>